<dbReference type="OrthoDB" id="2003001at2"/>
<organism evidence="6 7">
    <name type="scientific">Natranaerovirga hydrolytica</name>
    <dbReference type="NCBI Taxonomy" id="680378"/>
    <lineage>
        <taxon>Bacteria</taxon>
        <taxon>Bacillati</taxon>
        <taxon>Bacillota</taxon>
        <taxon>Clostridia</taxon>
        <taxon>Lachnospirales</taxon>
        <taxon>Natranaerovirgaceae</taxon>
        <taxon>Natranaerovirga</taxon>
    </lineage>
</organism>
<evidence type="ECO:0000256" key="2">
    <source>
        <dbReference type="ARBA" id="ARBA00023015"/>
    </source>
</evidence>
<evidence type="ECO:0000313" key="6">
    <source>
        <dbReference type="EMBL" id="TCK98125.1"/>
    </source>
</evidence>
<keyword evidence="4" id="KW-0804">Transcription</keyword>
<keyword evidence="2" id="KW-0805">Transcription regulation</keyword>
<evidence type="ECO:0000256" key="3">
    <source>
        <dbReference type="ARBA" id="ARBA00023125"/>
    </source>
</evidence>
<evidence type="ECO:0000256" key="1">
    <source>
        <dbReference type="ARBA" id="ARBA00011046"/>
    </source>
</evidence>
<dbReference type="Proteomes" id="UP000294545">
    <property type="component" value="Unassembled WGS sequence"/>
</dbReference>
<accession>A0A4R1MYB8</accession>
<feature type="coiled-coil region" evidence="5">
    <location>
        <begin position="108"/>
        <end position="135"/>
    </location>
</feature>
<dbReference type="InterPro" id="IPR036390">
    <property type="entry name" value="WH_DNA-bd_sf"/>
</dbReference>
<keyword evidence="7" id="KW-1185">Reference proteome</keyword>
<proteinExistence type="inferred from homology"/>
<keyword evidence="3" id="KW-0238">DNA-binding</keyword>
<sequence>MPIKKDDLKITNREKDVLEVLWNSDTPLLASEIPKINPSLSISSVQLALRNLLSKKIIEVADIVYSGTVLSRSYRPLISKEDFITNEIINSFKSLDKTITTKNIVATLLKHEKNESNTIKELEKLLEERKKGKEE</sequence>
<dbReference type="SUPFAM" id="SSF46785">
    <property type="entry name" value="Winged helix' DNA-binding domain"/>
    <property type="match status" value="1"/>
</dbReference>
<comment type="similarity">
    <text evidence="1">Belongs to the BlaI transcriptional regulatory family.</text>
</comment>
<reference evidence="6 7" key="1">
    <citation type="submission" date="2019-03" db="EMBL/GenBank/DDBJ databases">
        <title>Genomic Encyclopedia of Type Strains, Phase IV (KMG-IV): sequencing the most valuable type-strain genomes for metagenomic binning, comparative biology and taxonomic classification.</title>
        <authorList>
            <person name="Goeker M."/>
        </authorList>
    </citation>
    <scope>NUCLEOTIDE SEQUENCE [LARGE SCALE GENOMIC DNA]</scope>
    <source>
        <strain evidence="6 7">DSM 24176</strain>
    </source>
</reference>
<gene>
    <name evidence="6" type="ORF">EDC19_0543</name>
</gene>
<evidence type="ECO:0000313" key="7">
    <source>
        <dbReference type="Proteomes" id="UP000294545"/>
    </source>
</evidence>
<keyword evidence="5" id="KW-0175">Coiled coil</keyword>
<comment type="caution">
    <text evidence="6">The sequence shown here is derived from an EMBL/GenBank/DDBJ whole genome shotgun (WGS) entry which is preliminary data.</text>
</comment>
<protein>
    <submittedName>
        <fullName evidence="6">Penicillinase repressor</fullName>
    </submittedName>
</protein>
<dbReference type="RefSeq" id="WP_132280140.1">
    <property type="nucleotide sequence ID" value="NZ_SMGQ01000011.1"/>
</dbReference>
<dbReference type="Pfam" id="PF03965">
    <property type="entry name" value="Penicillinase_R"/>
    <property type="match status" value="1"/>
</dbReference>
<dbReference type="EMBL" id="SMGQ01000011">
    <property type="protein sequence ID" value="TCK98125.1"/>
    <property type="molecule type" value="Genomic_DNA"/>
</dbReference>
<evidence type="ECO:0000256" key="5">
    <source>
        <dbReference type="SAM" id="Coils"/>
    </source>
</evidence>
<dbReference type="InterPro" id="IPR036388">
    <property type="entry name" value="WH-like_DNA-bd_sf"/>
</dbReference>
<name>A0A4R1MYB8_9FIRM</name>
<dbReference type="GO" id="GO:0045892">
    <property type="term" value="P:negative regulation of DNA-templated transcription"/>
    <property type="evidence" value="ECO:0007669"/>
    <property type="project" value="InterPro"/>
</dbReference>
<dbReference type="InterPro" id="IPR005650">
    <property type="entry name" value="BlaI_family"/>
</dbReference>
<evidence type="ECO:0000256" key="4">
    <source>
        <dbReference type="ARBA" id="ARBA00023163"/>
    </source>
</evidence>
<dbReference type="Gene3D" id="1.10.10.10">
    <property type="entry name" value="Winged helix-like DNA-binding domain superfamily/Winged helix DNA-binding domain"/>
    <property type="match status" value="1"/>
</dbReference>
<dbReference type="AlphaFoldDB" id="A0A4R1MYB8"/>
<dbReference type="GO" id="GO:0003677">
    <property type="term" value="F:DNA binding"/>
    <property type="evidence" value="ECO:0007669"/>
    <property type="project" value="UniProtKB-KW"/>
</dbReference>